<dbReference type="Proteomes" id="UP001515480">
    <property type="component" value="Unassembled WGS sequence"/>
</dbReference>
<organism evidence="3 4">
    <name type="scientific">Prymnesium parvum</name>
    <name type="common">Toxic golden alga</name>
    <dbReference type="NCBI Taxonomy" id="97485"/>
    <lineage>
        <taxon>Eukaryota</taxon>
        <taxon>Haptista</taxon>
        <taxon>Haptophyta</taxon>
        <taxon>Prymnesiophyceae</taxon>
        <taxon>Prymnesiales</taxon>
        <taxon>Prymnesiaceae</taxon>
        <taxon>Prymnesium</taxon>
    </lineage>
</organism>
<name>A0AB34ICB2_PRYPA</name>
<evidence type="ECO:0000256" key="1">
    <source>
        <dbReference type="SAM" id="MobiDB-lite"/>
    </source>
</evidence>
<keyword evidence="4" id="KW-1185">Reference proteome</keyword>
<sequence length="426" mass="45499">MYAATDRVRRGGEKSSRPGARTAGRHPRKYGSVRSDEAIEACEDEEEERLTYPRMPWKQLLAFACGIVAIGGLAASSMGVRVPWHRRKPKSVARRPSPPPILLQSYGTSDNSYQNAYHYDETALPFPPPPPAPSPHPPPLALAPSAPPPDPAPPPPPPPPPPHPPPPHPDVAASLNARFHNPTVGSALLEEAGVLIHTIDGYEEDAAPWQMACTPSPSCGWESDRVSASVIYAGKAGAYAAEAPSSAYQGGGGVIIRPSAVRVLCGYPGDGNTRRVTCQPPGVSSTCIPGCISHYDAAMADSIDPWQKWCDPVADASNMACAGDLSRPWRPEDIAGLMQQDRSSFTLYNELVLDGPHLNAGLPDSVEAFFMFPTDPGNGAGARAMQKNFLAAYPHLTSTDVPLLVAEQHRQSKLSTVGCVDFTCNR</sequence>
<feature type="region of interest" description="Disordered" evidence="1">
    <location>
        <begin position="87"/>
        <end position="174"/>
    </location>
</feature>
<dbReference type="AlphaFoldDB" id="A0AB34ICB2"/>
<feature type="transmembrane region" description="Helical" evidence="2">
    <location>
        <begin position="60"/>
        <end position="80"/>
    </location>
</feature>
<comment type="caution">
    <text evidence="3">The sequence shown here is derived from an EMBL/GenBank/DDBJ whole genome shotgun (WGS) entry which is preliminary data.</text>
</comment>
<feature type="compositionally biased region" description="Polar residues" evidence="1">
    <location>
        <begin position="105"/>
        <end position="115"/>
    </location>
</feature>
<keyword evidence="2" id="KW-0812">Transmembrane</keyword>
<reference evidence="3 4" key="1">
    <citation type="journal article" date="2024" name="Science">
        <title>Giant polyketide synthase enzymes in the biosynthesis of giant marine polyether toxins.</title>
        <authorList>
            <person name="Fallon T.R."/>
            <person name="Shende V.V."/>
            <person name="Wierzbicki I.H."/>
            <person name="Pendleton A.L."/>
            <person name="Watervoot N.F."/>
            <person name="Auber R.P."/>
            <person name="Gonzalez D.J."/>
            <person name="Wisecaver J.H."/>
            <person name="Moore B.S."/>
        </authorList>
    </citation>
    <scope>NUCLEOTIDE SEQUENCE [LARGE SCALE GENOMIC DNA]</scope>
    <source>
        <strain evidence="3 4">12B1</strain>
    </source>
</reference>
<keyword evidence="2" id="KW-0472">Membrane</keyword>
<gene>
    <name evidence="3" type="ORF">AB1Y20_016902</name>
</gene>
<evidence type="ECO:0000313" key="4">
    <source>
        <dbReference type="Proteomes" id="UP001515480"/>
    </source>
</evidence>
<keyword evidence="2" id="KW-1133">Transmembrane helix</keyword>
<dbReference type="EMBL" id="JBGBPQ010000032">
    <property type="protein sequence ID" value="KAL1495538.1"/>
    <property type="molecule type" value="Genomic_DNA"/>
</dbReference>
<feature type="compositionally biased region" description="Pro residues" evidence="1">
    <location>
        <begin position="125"/>
        <end position="169"/>
    </location>
</feature>
<accession>A0AB34ICB2</accession>
<feature type="compositionally biased region" description="Basic and acidic residues" evidence="1">
    <location>
        <begin position="1"/>
        <end position="16"/>
    </location>
</feature>
<evidence type="ECO:0000256" key="2">
    <source>
        <dbReference type="SAM" id="Phobius"/>
    </source>
</evidence>
<feature type="region of interest" description="Disordered" evidence="1">
    <location>
        <begin position="1"/>
        <end position="40"/>
    </location>
</feature>
<proteinExistence type="predicted"/>
<evidence type="ECO:0000313" key="3">
    <source>
        <dbReference type="EMBL" id="KAL1495538.1"/>
    </source>
</evidence>
<protein>
    <submittedName>
        <fullName evidence="3">Uncharacterized protein</fullName>
    </submittedName>
</protein>